<comment type="catalytic activity">
    <reaction evidence="7">
        <text>protoporphyrinogen IX + 3 a quinone = protoporphyrin IX + 3 a quinol</text>
        <dbReference type="Rhea" id="RHEA:65032"/>
        <dbReference type="ChEBI" id="CHEBI:24646"/>
        <dbReference type="ChEBI" id="CHEBI:57306"/>
        <dbReference type="ChEBI" id="CHEBI:57307"/>
        <dbReference type="ChEBI" id="CHEBI:132124"/>
        <dbReference type="EC" id="1.3.5.3"/>
    </reaction>
</comment>
<evidence type="ECO:0000256" key="3">
    <source>
        <dbReference type="ARBA" id="ARBA00022741"/>
    </source>
</evidence>
<dbReference type="GO" id="GO:0016655">
    <property type="term" value="F:oxidoreductase activity, acting on NAD(P)H, quinone or similar compound as acceptor"/>
    <property type="evidence" value="ECO:0007669"/>
    <property type="project" value="UniProtKB-ARBA"/>
</dbReference>
<dbReference type="GO" id="GO:0005886">
    <property type="term" value="C:plasma membrane"/>
    <property type="evidence" value="ECO:0007669"/>
    <property type="project" value="UniProtKB-SubCell"/>
</dbReference>
<evidence type="ECO:0000256" key="7">
    <source>
        <dbReference type="HAMAP-Rule" id="MF_00853"/>
    </source>
</evidence>
<dbReference type="InterPro" id="IPR026816">
    <property type="entry name" value="Flavodoxin_dom"/>
</dbReference>
<evidence type="ECO:0000256" key="2">
    <source>
        <dbReference type="ARBA" id="ARBA00022643"/>
    </source>
</evidence>
<dbReference type="UniPathway" id="UPA00251">
    <property type="reaction ID" value="UER00324"/>
</dbReference>
<dbReference type="STRING" id="1429083.GCA_001885685_00524"/>
<comment type="pathway">
    <text evidence="7">Porphyrin-containing compound metabolism; protoporphyrin-IX biosynthesis; protoporphyrin-IX from protoporphyrinogen-IX: step 1/1.</text>
</comment>
<dbReference type="GO" id="GO:0006782">
    <property type="term" value="P:protoporphyrinogen IX biosynthetic process"/>
    <property type="evidence" value="ECO:0007669"/>
    <property type="project" value="UniProtKB-UniRule"/>
</dbReference>
<dbReference type="NCBIfam" id="NF008316">
    <property type="entry name" value="PRK11104.1"/>
    <property type="match status" value="1"/>
</dbReference>
<evidence type="ECO:0000256" key="5">
    <source>
        <dbReference type="ARBA" id="ARBA00023136"/>
    </source>
</evidence>
<evidence type="ECO:0000313" key="9">
    <source>
        <dbReference type="EMBL" id="SEL01793.1"/>
    </source>
</evidence>
<keyword evidence="6 7" id="KW-0627">Porphyrin biosynthesis</keyword>
<keyword evidence="10" id="KW-1185">Reference proteome</keyword>
<dbReference type="Pfam" id="PF12724">
    <property type="entry name" value="Flavodoxin_5"/>
    <property type="match status" value="1"/>
</dbReference>
<dbReference type="PANTHER" id="PTHR38030">
    <property type="entry name" value="PROTOPORPHYRINOGEN IX DEHYDROGENASE [MENAQUINONE]"/>
    <property type="match status" value="1"/>
</dbReference>
<comment type="subcellular location">
    <subcellularLocation>
        <location evidence="7">Cell membrane</location>
        <topology evidence="7">Peripheral membrane protein</topology>
    </subcellularLocation>
</comment>
<comment type="cofactor">
    <cofactor evidence="7">
        <name>FMN</name>
        <dbReference type="ChEBI" id="CHEBI:58210"/>
    </cofactor>
    <text evidence="7">Binds 1 FMN non-covalently per subunit.</text>
</comment>
<evidence type="ECO:0000256" key="1">
    <source>
        <dbReference type="ARBA" id="ARBA00022630"/>
    </source>
</evidence>
<dbReference type="GO" id="GO:0004729">
    <property type="term" value="F:oxygen-dependent protoporphyrinogen oxidase activity"/>
    <property type="evidence" value="ECO:0007669"/>
    <property type="project" value="InterPro"/>
</dbReference>
<comment type="similarity">
    <text evidence="7">Belongs to the HemG family.</text>
</comment>
<dbReference type="AlphaFoldDB" id="A0A1H7LS66"/>
<dbReference type="Gene3D" id="3.40.50.360">
    <property type="match status" value="1"/>
</dbReference>
<evidence type="ECO:0000256" key="6">
    <source>
        <dbReference type="ARBA" id="ARBA00023244"/>
    </source>
</evidence>
<keyword evidence="1 7" id="KW-0285">Flavoprotein</keyword>
<dbReference type="SUPFAM" id="SSF52218">
    <property type="entry name" value="Flavoproteins"/>
    <property type="match status" value="1"/>
</dbReference>
<sequence length="179" mass="20114">MARILLLYSTTDGHTRRIAEVMATQWRAAEHEVLVHDVSLPLRSALSSFDAVVLGASVRGGRHQVFASEFVGAHLDELQQMPSAFFSVNLQARTPPKDTAEGNPHVQQFLASTPWRPSLVTVFAGKLDMRRYRWKDRLMAMSAMWATGDRVWPWSVREYTDWAAVRAFAEAITQAEAAT</sequence>
<dbReference type="HAMAP" id="MF_00853">
    <property type="entry name" value="HemG"/>
    <property type="match status" value="1"/>
</dbReference>
<name>A0A1H7LS66_9GAMM</name>
<accession>A0A1H7LS66</accession>
<comment type="function">
    <text evidence="7">Catalyzes the 6-electron oxidation of protoporphyrinogen IX to form protoporphyrin IX; under anaerobic conditions uses menaquinone as an electron acceptor, under aerobic conditions uses ubiquinone as an electron acceptor.</text>
</comment>
<keyword evidence="3 7" id="KW-0547">Nucleotide-binding</keyword>
<reference evidence="9 10" key="1">
    <citation type="submission" date="2016-10" db="EMBL/GenBank/DDBJ databases">
        <authorList>
            <person name="de Groot N.N."/>
        </authorList>
    </citation>
    <scope>NUCLEOTIDE SEQUENCE [LARGE SCALE GENOMIC DNA]</scope>
    <source>
        <strain evidence="9 10">JCM 19513</strain>
    </source>
</reference>
<keyword evidence="4 7" id="KW-0560">Oxidoreductase</keyword>
<dbReference type="PANTHER" id="PTHR38030:SF2">
    <property type="entry name" value="PROTOPORPHYRINOGEN IX DEHYDROGENASE [QUINONE]"/>
    <property type="match status" value="1"/>
</dbReference>
<feature type="domain" description="Flavodoxin" evidence="8">
    <location>
        <begin position="5"/>
        <end position="149"/>
    </location>
</feature>
<dbReference type="RefSeq" id="WP_074867202.1">
    <property type="nucleotide sequence ID" value="NZ_FOAS01000007.1"/>
</dbReference>
<dbReference type="Proteomes" id="UP000185766">
    <property type="component" value="Unassembled WGS sequence"/>
</dbReference>
<keyword evidence="2 7" id="KW-0288">FMN</keyword>
<dbReference type="InterPro" id="IPR044264">
    <property type="entry name" value="HemG"/>
</dbReference>
<keyword evidence="5" id="KW-0472">Membrane</keyword>
<comment type="catalytic activity">
    <reaction evidence="7">
        <text>protoporphyrinogen IX + 3 a menaquinone = protoporphyrin IX + 3 a menaquinol</text>
        <dbReference type="Rhea" id="RHEA:27409"/>
        <dbReference type="Rhea" id="RHEA-COMP:9537"/>
        <dbReference type="Rhea" id="RHEA-COMP:9539"/>
        <dbReference type="ChEBI" id="CHEBI:16374"/>
        <dbReference type="ChEBI" id="CHEBI:18151"/>
        <dbReference type="ChEBI" id="CHEBI:57306"/>
        <dbReference type="ChEBI" id="CHEBI:57307"/>
        <dbReference type="EC" id="1.3.5.3"/>
    </reaction>
</comment>
<dbReference type="EMBL" id="FOAS01000007">
    <property type="protein sequence ID" value="SEL01793.1"/>
    <property type="molecule type" value="Genomic_DNA"/>
</dbReference>
<dbReference type="EC" id="1.3.5.3" evidence="7"/>
<organism evidence="9 10">
    <name type="scientific">Atopomonas hussainii</name>
    <dbReference type="NCBI Taxonomy" id="1429083"/>
    <lineage>
        <taxon>Bacteria</taxon>
        <taxon>Pseudomonadati</taxon>
        <taxon>Pseudomonadota</taxon>
        <taxon>Gammaproteobacteria</taxon>
        <taxon>Pseudomonadales</taxon>
        <taxon>Pseudomonadaceae</taxon>
        <taxon>Atopomonas</taxon>
    </lineage>
</organism>
<evidence type="ECO:0000256" key="4">
    <source>
        <dbReference type="ARBA" id="ARBA00023002"/>
    </source>
</evidence>
<evidence type="ECO:0000259" key="8">
    <source>
        <dbReference type="Pfam" id="PF12724"/>
    </source>
</evidence>
<dbReference type="InterPro" id="IPR052200">
    <property type="entry name" value="Protoporphyrinogen_IX_DH"/>
</dbReference>
<proteinExistence type="inferred from homology"/>
<comment type="catalytic activity">
    <reaction evidence="7">
        <text>protoporphyrinogen IX + 3 a ubiquinone = protoporphyrin IX + 3 a ubiquinol</text>
        <dbReference type="Rhea" id="RHEA:63936"/>
        <dbReference type="Rhea" id="RHEA-COMP:9565"/>
        <dbReference type="Rhea" id="RHEA-COMP:9566"/>
        <dbReference type="ChEBI" id="CHEBI:16389"/>
        <dbReference type="ChEBI" id="CHEBI:17976"/>
        <dbReference type="ChEBI" id="CHEBI:57306"/>
        <dbReference type="ChEBI" id="CHEBI:57307"/>
    </reaction>
</comment>
<protein>
    <recommendedName>
        <fullName evidence="7">Protoporphyrinogen IX dehydrogenase [quinone]</fullName>
        <ecNumber evidence="7">1.3.5.3</ecNumber>
    </recommendedName>
    <alternativeName>
        <fullName evidence="7">Protoporphyrinogen IX dehydrogenase [menaquinone]</fullName>
    </alternativeName>
    <alternativeName>
        <fullName evidence="7">Protoporphyrinogen IX dehydrogenase [ubiquinone]</fullName>
    </alternativeName>
    <alternativeName>
        <fullName evidence="7">Protoporphyrinogen oxidase</fullName>
        <shortName evidence="7">PPO</shortName>
    </alternativeName>
</protein>
<dbReference type="GO" id="GO:0070819">
    <property type="term" value="F:menaquinone-dependent protoporphyrinogen oxidase activity"/>
    <property type="evidence" value="ECO:0007669"/>
    <property type="project" value="UniProtKB-UniRule"/>
</dbReference>
<keyword evidence="7" id="KW-1003">Cell membrane</keyword>
<gene>
    <name evidence="7" type="primary">hemG</name>
    <name evidence="9" type="ORF">SAMN05216214_107109</name>
</gene>
<dbReference type="GO" id="GO:0010181">
    <property type="term" value="F:FMN binding"/>
    <property type="evidence" value="ECO:0007669"/>
    <property type="project" value="UniProtKB-UniRule"/>
</dbReference>
<dbReference type="InterPro" id="IPR029039">
    <property type="entry name" value="Flavoprotein-like_sf"/>
</dbReference>
<evidence type="ECO:0000313" key="10">
    <source>
        <dbReference type="Proteomes" id="UP000185766"/>
    </source>
</evidence>